<feature type="compositionally biased region" description="Polar residues" evidence="1">
    <location>
        <begin position="398"/>
        <end position="410"/>
    </location>
</feature>
<evidence type="ECO:0000256" key="1">
    <source>
        <dbReference type="SAM" id="MobiDB-lite"/>
    </source>
</evidence>
<dbReference type="EMBL" id="WEGI01000003">
    <property type="protein sequence ID" value="MQY25992.1"/>
    <property type="molecule type" value="Genomic_DNA"/>
</dbReference>
<evidence type="ECO:0000259" key="2">
    <source>
        <dbReference type="Pfam" id="PF00656"/>
    </source>
</evidence>
<evidence type="ECO:0000313" key="3">
    <source>
        <dbReference type="EMBL" id="MQY25992.1"/>
    </source>
</evidence>
<gene>
    <name evidence="3" type="ORF">NRB56_15510</name>
</gene>
<evidence type="ECO:0000313" key="4">
    <source>
        <dbReference type="Proteomes" id="UP000431401"/>
    </source>
</evidence>
<dbReference type="GO" id="GO:0006508">
    <property type="term" value="P:proteolysis"/>
    <property type="evidence" value="ECO:0007669"/>
    <property type="project" value="InterPro"/>
</dbReference>
<reference evidence="3 4" key="1">
    <citation type="submission" date="2019-10" db="EMBL/GenBank/DDBJ databases">
        <title>Nocardia macrotermitis sp. nov. and Nocardia aurantia sp. nov., isolated from the gut of fungus growing-termite Macrotermes natalensis.</title>
        <authorList>
            <person name="Benndorf R."/>
            <person name="Schwitalla J."/>
            <person name="Martin K."/>
            <person name="De Beer W."/>
            <person name="Kaster A.-K."/>
            <person name="Vollmers J."/>
            <person name="Poulsen M."/>
            <person name="Beemelmanns C."/>
        </authorList>
    </citation>
    <scope>NUCLEOTIDE SEQUENCE [LARGE SCALE GENOMIC DNA]</scope>
    <source>
        <strain evidence="3 4">RB56</strain>
    </source>
</reference>
<dbReference type="InterPro" id="IPR011600">
    <property type="entry name" value="Pept_C14_caspase"/>
</dbReference>
<dbReference type="NCBIfam" id="NF047832">
    <property type="entry name" value="caspase_w_EACC1"/>
    <property type="match status" value="1"/>
</dbReference>
<accession>A0A7K0DL59</accession>
<dbReference type="Gene3D" id="3.40.50.1460">
    <property type="match status" value="1"/>
</dbReference>
<comment type="caution">
    <text evidence="3">The sequence shown here is derived from an EMBL/GenBank/DDBJ whole genome shotgun (WGS) entry which is preliminary data.</text>
</comment>
<feature type="region of interest" description="Disordered" evidence="1">
    <location>
        <begin position="230"/>
        <end position="262"/>
    </location>
</feature>
<feature type="compositionally biased region" description="Basic and acidic residues" evidence="1">
    <location>
        <begin position="237"/>
        <end position="255"/>
    </location>
</feature>
<feature type="domain" description="Peptidase C14 caspase" evidence="2">
    <location>
        <begin position="13"/>
        <end position="199"/>
    </location>
</feature>
<dbReference type="GO" id="GO:0004197">
    <property type="term" value="F:cysteine-type endopeptidase activity"/>
    <property type="evidence" value="ECO:0007669"/>
    <property type="project" value="InterPro"/>
</dbReference>
<dbReference type="AlphaFoldDB" id="A0A7K0DL59"/>
<dbReference type="InterPro" id="IPR029030">
    <property type="entry name" value="Caspase-like_dom_sf"/>
</dbReference>
<sequence length="410" mass="43190">MLLGTTTFIAGELPDLPAVGNNVTDLARVLTSPRGTGLLPENCTTLVDEADLTRIGDTVITAAEQAEDLLLVYYAGHGLIDRNGLLYLSLPATRQDPDRVGWTALSLEMLRGTLSGAKAANRLLILDCCFSGLAIDLMGDVTSAVAGQLEVAGTCTLASSPANRPSRAPADARHTAYTGELLEVLRRGPDDGHELLTIFDIHDYLAKALPAKGFPRPEQRNTRTIGRLALASGPTHASDETDFRPPDSGSGDRRNRSPSAHRRTRWYRPISAIALLTAAIIGIYTIGDFHRAGTSTPATAGASTLSTAPPATAIAPAGTIYVYLVVNASACPPGSSPMAIKGSVEPTGWSTDWDVGDAVVYPLVAKDVSNTAHLDVRCDSDVGGRSITATSPHIDESFTPTQSRQSVRVG</sequence>
<feature type="region of interest" description="Disordered" evidence="1">
    <location>
        <begin position="387"/>
        <end position="410"/>
    </location>
</feature>
<keyword evidence="4" id="KW-1185">Reference proteome</keyword>
<dbReference type="SUPFAM" id="SSF52129">
    <property type="entry name" value="Caspase-like"/>
    <property type="match status" value="1"/>
</dbReference>
<proteinExistence type="predicted"/>
<protein>
    <recommendedName>
        <fullName evidence="2">Peptidase C14 caspase domain-containing protein</fullName>
    </recommendedName>
</protein>
<organism evidence="3 4">
    <name type="scientific">Nocardia aurantia</name>
    <dbReference type="NCBI Taxonomy" id="2585199"/>
    <lineage>
        <taxon>Bacteria</taxon>
        <taxon>Bacillati</taxon>
        <taxon>Actinomycetota</taxon>
        <taxon>Actinomycetes</taxon>
        <taxon>Mycobacteriales</taxon>
        <taxon>Nocardiaceae</taxon>
        <taxon>Nocardia</taxon>
    </lineage>
</organism>
<name>A0A7K0DL59_9NOCA</name>
<dbReference type="Proteomes" id="UP000431401">
    <property type="component" value="Unassembled WGS sequence"/>
</dbReference>
<dbReference type="Pfam" id="PF00656">
    <property type="entry name" value="Peptidase_C14"/>
    <property type="match status" value="1"/>
</dbReference>
<dbReference type="RefSeq" id="WP_319942700.1">
    <property type="nucleotide sequence ID" value="NZ_WEGI01000003.1"/>
</dbReference>